<evidence type="ECO:0000313" key="5">
    <source>
        <dbReference type="EMBL" id="CAB5013172.1"/>
    </source>
</evidence>
<dbReference type="InterPro" id="IPR046348">
    <property type="entry name" value="SIS_dom_sf"/>
</dbReference>
<feature type="region of interest" description="Disordered" evidence="2">
    <location>
        <begin position="325"/>
        <end position="347"/>
    </location>
</feature>
<dbReference type="InterPro" id="IPR001347">
    <property type="entry name" value="SIS_dom"/>
</dbReference>
<organism evidence="5">
    <name type="scientific">freshwater metagenome</name>
    <dbReference type="NCBI Taxonomy" id="449393"/>
    <lineage>
        <taxon>unclassified sequences</taxon>
        <taxon>metagenomes</taxon>
        <taxon>ecological metagenomes</taxon>
    </lineage>
</organism>
<dbReference type="PROSITE" id="PS51464">
    <property type="entry name" value="SIS"/>
    <property type="match status" value="2"/>
</dbReference>
<dbReference type="AlphaFoldDB" id="A0A6J7QFP3"/>
<name>A0A6J7QFP3_9ZZZZ</name>
<dbReference type="SUPFAM" id="SSF53697">
    <property type="entry name" value="SIS domain"/>
    <property type="match status" value="1"/>
</dbReference>
<dbReference type="EMBL" id="CAFBOZ010000197">
    <property type="protein sequence ID" value="CAB5013172.1"/>
    <property type="molecule type" value="Genomic_DNA"/>
</dbReference>
<accession>A0A6J7QFP3</accession>
<evidence type="ECO:0000256" key="2">
    <source>
        <dbReference type="SAM" id="MobiDB-lite"/>
    </source>
</evidence>
<dbReference type="Gene3D" id="3.40.50.10490">
    <property type="entry name" value="Glucose-6-phosphate isomerase like protein, domain 1"/>
    <property type="match status" value="2"/>
</dbReference>
<feature type="domain" description="SIS" evidence="3">
    <location>
        <begin position="36"/>
        <end position="176"/>
    </location>
</feature>
<proteinExistence type="predicted"/>
<reference evidence="5" key="1">
    <citation type="submission" date="2020-05" db="EMBL/GenBank/DDBJ databases">
        <authorList>
            <person name="Chiriac C."/>
            <person name="Salcher M."/>
            <person name="Ghai R."/>
            <person name="Kavagutti S V."/>
        </authorList>
    </citation>
    <scope>NUCLEOTIDE SEQUENCE</scope>
</reference>
<evidence type="ECO:0000256" key="1">
    <source>
        <dbReference type="ARBA" id="ARBA00022737"/>
    </source>
</evidence>
<dbReference type="CDD" id="cd05008">
    <property type="entry name" value="SIS_GlmS_GlmD_1"/>
    <property type="match status" value="1"/>
</dbReference>
<sequence length="347" mass="35337">MPLTSSPGHFMAAEIAEQPECVRAALAGVREQAAVLAPLVAAAREVRILGRGSSRSAGTYAAEALRSFAGVPASGMSPAHLAWSQVQRMDGTLVVAISQSGESTEIVAAARRSLELGATLIVVTNSPASELAALAGPSQTVHFRAGSEVAVPATKSFTSSLACLLGLAMAHAPQNLSDAQAQLPQLMAEVLANPDATFTLDGTTNIVCAGEGFAEAVGEEGAIKLRETLRIPVASFETSEFLHGNINSVGSHTTVVTVGADLSGTSLAEQAVVGASSRGAATVSISSSTSSSAGHHIRLPEVPSQWVPFLAILPIQRAARAAALARGEDPDRPPGLSKITRIDAGAA</sequence>
<feature type="domain" description="SIS" evidence="3">
    <location>
        <begin position="187"/>
        <end position="333"/>
    </location>
</feature>
<dbReference type="EMBL" id="CAFBNF010000003">
    <property type="protein sequence ID" value="CAB4928039.1"/>
    <property type="molecule type" value="Genomic_DNA"/>
</dbReference>
<keyword evidence="1" id="KW-0677">Repeat</keyword>
<protein>
    <submittedName>
        <fullName evidence="5">Unannotated protein</fullName>
    </submittedName>
</protein>
<dbReference type="Pfam" id="PF01380">
    <property type="entry name" value="SIS"/>
    <property type="match status" value="2"/>
</dbReference>
<evidence type="ECO:0000259" key="3">
    <source>
        <dbReference type="PROSITE" id="PS51464"/>
    </source>
</evidence>
<dbReference type="GO" id="GO:1901135">
    <property type="term" value="P:carbohydrate derivative metabolic process"/>
    <property type="evidence" value="ECO:0007669"/>
    <property type="project" value="InterPro"/>
</dbReference>
<dbReference type="GO" id="GO:0097367">
    <property type="term" value="F:carbohydrate derivative binding"/>
    <property type="evidence" value="ECO:0007669"/>
    <property type="project" value="InterPro"/>
</dbReference>
<dbReference type="PANTHER" id="PTHR10937:SF8">
    <property type="entry name" value="AMINOTRANSFERASE-RELATED"/>
    <property type="match status" value="1"/>
</dbReference>
<dbReference type="InterPro" id="IPR035466">
    <property type="entry name" value="GlmS/AgaS_SIS"/>
</dbReference>
<evidence type="ECO:0000313" key="4">
    <source>
        <dbReference type="EMBL" id="CAB4928039.1"/>
    </source>
</evidence>
<dbReference type="PANTHER" id="PTHR10937">
    <property type="entry name" value="GLUCOSAMINE--FRUCTOSE-6-PHOSPHATE AMINOTRANSFERASE, ISOMERIZING"/>
    <property type="match status" value="1"/>
</dbReference>
<gene>
    <name evidence="4" type="ORF">UFOPK3773_00075</name>
    <name evidence="5" type="ORF">UFOPK3992_01326</name>
</gene>